<proteinExistence type="inferred from homology"/>
<comment type="pathway">
    <text evidence="7">Carbohydrate biosynthesis; dTDP-L-rhamnose biosynthesis.</text>
</comment>
<dbReference type="InterPro" id="IPR014710">
    <property type="entry name" value="RmlC-like_jellyroll"/>
</dbReference>
<name>A0A4Q4L6C4_9PSED</name>
<gene>
    <name evidence="8" type="primary">rfbC</name>
    <name evidence="8" type="ORF">EVS84_10265</name>
</gene>
<protein>
    <recommendedName>
        <fullName evidence="4 7">dTDP-4-dehydrorhamnose 3,5-epimerase</fullName>
        <ecNumber evidence="3 7">5.1.3.13</ecNumber>
    </recommendedName>
    <alternativeName>
        <fullName evidence="7">Thymidine diphospho-4-keto-rhamnose 3,5-epimerase</fullName>
    </alternativeName>
</protein>
<feature type="active site" description="Proton donor" evidence="5">
    <location>
        <position position="131"/>
    </location>
</feature>
<dbReference type="UniPathway" id="UPA00124"/>
<dbReference type="GO" id="GO:0019305">
    <property type="term" value="P:dTDP-rhamnose biosynthetic process"/>
    <property type="evidence" value="ECO:0007669"/>
    <property type="project" value="UniProtKB-UniRule"/>
</dbReference>
<dbReference type="EMBL" id="SEUB01000003">
    <property type="protein sequence ID" value="RYM42810.1"/>
    <property type="molecule type" value="Genomic_DNA"/>
</dbReference>
<dbReference type="PANTHER" id="PTHR21047:SF2">
    <property type="entry name" value="THYMIDINE DIPHOSPHO-4-KETO-RHAMNOSE 3,5-EPIMERASE"/>
    <property type="match status" value="1"/>
</dbReference>
<dbReference type="InterPro" id="IPR011051">
    <property type="entry name" value="RmlC_Cupin_sf"/>
</dbReference>
<evidence type="ECO:0000256" key="2">
    <source>
        <dbReference type="ARBA" id="ARBA00001997"/>
    </source>
</evidence>
<evidence type="ECO:0000256" key="6">
    <source>
        <dbReference type="PIRSR" id="PIRSR600888-3"/>
    </source>
</evidence>
<evidence type="ECO:0000256" key="5">
    <source>
        <dbReference type="PIRSR" id="PIRSR600888-1"/>
    </source>
</evidence>
<dbReference type="SUPFAM" id="SSF51182">
    <property type="entry name" value="RmlC-like cupins"/>
    <property type="match status" value="1"/>
</dbReference>
<dbReference type="Gene3D" id="2.60.120.10">
    <property type="entry name" value="Jelly Rolls"/>
    <property type="match status" value="1"/>
</dbReference>
<dbReference type="GO" id="GO:0008830">
    <property type="term" value="F:dTDP-4-dehydrorhamnose 3,5-epimerase activity"/>
    <property type="evidence" value="ECO:0007669"/>
    <property type="project" value="UniProtKB-UniRule"/>
</dbReference>
<dbReference type="RefSeq" id="WP_039756457.1">
    <property type="nucleotide sequence ID" value="NZ_JAVDVD010000002.1"/>
</dbReference>
<dbReference type="InterPro" id="IPR000888">
    <property type="entry name" value="RmlC-like"/>
</dbReference>
<organism evidence="8 9">
    <name type="scientific">Pseudomonas koreensis</name>
    <dbReference type="NCBI Taxonomy" id="198620"/>
    <lineage>
        <taxon>Bacteria</taxon>
        <taxon>Pseudomonadati</taxon>
        <taxon>Pseudomonadota</taxon>
        <taxon>Gammaproteobacteria</taxon>
        <taxon>Pseudomonadales</taxon>
        <taxon>Pseudomonadaceae</taxon>
        <taxon>Pseudomonas</taxon>
    </lineage>
</organism>
<comment type="function">
    <text evidence="2 7">Catalyzes the epimerization of the C3' and C5'positions of dTDP-6-deoxy-D-xylo-4-hexulose, forming dTDP-6-deoxy-L-lyxo-4-hexulose.</text>
</comment>
<evidence type="ECO:0000256" key="1">
    <source>
        <dbReference type="ARBA" id="ARBA00001298"/>
    </source>
</evidence>
<keyword evidence="7 8" id="KW-0413">Isomerase</keyword>
<feature type="active site" description="Proton acceptor" evidence="5">
    <location>
        <position position="62"/>
    </location>
</feature>
<comment type="caution">
    <text evidence="8">The sequence shown here is derived from an EMBL/GenBank/DDBJ whole genome shotgun (WGS) entry which is preliminary data.</text>
</comment>
<reference evidence="8 9" key="1">
    <citation type="submission" date="2019-02" db="EMBL/GenBank/DDBJ databases">
        <title>Genome of Pseudomonas korensis isolated from heavy metal contaminated environment.</title>
        <authorList>
            <person name="Ayangbenro A.S."/>
            <person name="Babalola O."/>
        </authorList>
    </citation>
    <scope>NUCLEOTIDE SEQUENCE [LARGE SCALE GENOMIC DNA]</scope>
    <source>
        <strain evidence="8 9">AB36</strain>
    </source>
</reference>
<dbReference type="EC" id="5.1.3.13" evidence="3 7"/>
<dbReference type="GO" id="GO:0000271">
    <property type="term" value="P:polysaccharide biosynthetic process"/>
    <property type="evidence" value="ECO:0007669"/>
    <property type="project" value="TreeGrafter"/>
</dbReference>
<evidence type="ECO:0000256" key="3">
    <source>
        <dbReference type="ARBA" id="ARBA00012098"/>
    </source>
</evidence>
<sequence length="181" mass="20417">MNVITTDLPGVLIIEPKVFGDERGFFYESFNAKAFLEATSLDVQFVQDNHSRSQRGVLRGLHYQLQQTQGKLVRVTAGEVLDVAVDIRRSSANFGKWVAVRLSDENHRQMWVPEGFAHGFVVLSDYADFLYKTTDYYSPSDERAIRWDDPAIGIDWQLDEAPTLSAKDQAAALLKDADVFA</sequence>
<accession>A0A4Q4L6C4</accession>
<comment type="subunit">
    <text evidence="7">Homodimer.</text>
</comment>
<dbReference type="PANTHER" id="PTHR21047">
    <property type="entry name" value="DTDP-6-DEOXY-D-GLUCOSE-3,5 EPIMERASE"/>
    <property type="match status" value="1"/>
</dbReference>
<evidence type="ECO:0000256" key="7">
    <source>
        <dbReference type="RuleBase" id="RU364069"/>
    </source>
</evidence>
<comment type="similarity">
    <text evidence="7">Belongs to the dTDP-4-dehydrorhamnose 3,5-epimerase family.</text>
</comment>
<dbReference type="NCBIfam" id="TIGR01221">
    <property type="entry name" value="rmlC"/>
    <property type="match status" value="1"/>
</dbReference>
<dbReference type="CDD" id="cd00438">
    <property type="entry name" value="cupin_RmlC"/>
    <property type="match status" value="1"/>
</dbReference>
<dbReference type="AlphaFoldDB" id="A0A4Q4L6C4"/>
<dbReference type="Pfam" id="PF00908">
    <property type="entry name" value="dTDP_sugar_isom"/>
    <property type="match status" value="1"/>
</dbReference>
<dbReference type="Proteomes" id="UP000291107">
    <property type="component" value="Unassembled WGS sequence"/>
</dbReference>
<feature type="site" description="Participates in a stacking interaction with the thymidine ring of dTDP-4-oxo-6-deoxyglucose" evidence="6">
    <location>
        <position position="137"/>
    </location>
</feature>
<evidence type="ECO:0000313" key="9">
    <source>
        <dbReference type="Proteomes" id="UP000291107"/>
    </source>
</evidence>
<evidence type="ECO:0000313" key="8">
    <source>
        <dbReference type="EMBL" id="RYM42810.1"/>
    </source>
</evidence>
<comment type="catalytic activity">
    <reaction evidence="1 7">
        <text>dTDP-4-dehydro-6-deoxy-alpha-D-glucose = dTDP-4-dehydro-beta-L-rhamnose</text>
        <dbReference type="Rhea" id="RHEA:16969"/>
        <dbReference type="ChEBI" id="CHEBI:57649"/>
        <dbReference type="ChEBI" id="CHEBI:62830"/>
        <dbReference type="EC" id="5.1.3.13"/>
    </reaction>
</comment>
<dbReference type="GO" id="GO:0005829">
    <property type="term" value="C:cytosol"/>
    <property type="evidence" value="ECO:0007669"/>
    <property type="project" value="TreeGrafter"/>
</dbReference>
<evidence type="ECO:0000256" key="4">
    <source>
        <dbReference type="ARBA" id="ARBA00019595"/>
    </source>
</evidence>